<evidence type="ECO:0000313" key="2">
    <source>
        <dbReference type="Proteomes" id="UP001229421"/>
    </source>
</evidence>
<gene>
    <name evidence="1" type="ORF">QVD17_20564</name>
</gene>
<sequence length="98" mass="11058">MSKRETKQLKSKLTISLIFNTIKSTSQLITLKTKSRSTYQPPSSDLITLNISASIFKVVCCKGFTQPLFTIFKASIHFSQISSSRCLYQVIDGLHKRV</sequence>
<proteinExistence type="predicted"/>
<accession>A0AAD8KRW3</accession>
<dbReference type="AlphaFoldDB" id="A0AAD8KRW3"/>
<keyword evidence="2" id="KW-1185">Reference proteome</keyword>
<comment type="caution">
    <text evidence="1">The sequence shown here is derived from an EMBL/GenBank/DDBJ whole genome shotgun (WGS) entry which is preliminary data.</text>
</comment>
<evidence type="ECO:0000313" key="1">
    <source>
        <dbReference type="EMBL" id="KAK1425217.1"/>
    </source>
</evidence>
<protein>
    <submittedName>
        <fullName evidence="1">Uncharacterized protein</fullName>
    </submittedName>
</protein>
<name>A0AAD8KRW3_TARER</name>
<organism evidence="1 2">
    <name type="scientific">Tagetes erecta</name>
    <name type="common">African marigold</name>
    <dbReference type="NCBI Taxonomy" id="13708"/>
    <lineage>
        <taxon>Eukaryota</taxon>
        <taxon>Viridiplantae</taxon>
        <taxon>Streptophyta</taxon>
        <taxon>Embryophyta</taxon>
        <taxon>Tracheophyta</taxon>
        <taxon>Spermatophyta</taxon>
        <taxon>Magnoliopsida</taxon>
        <taxon>eudicotyledons</taxon>
        <taxon>Gunneridae</taxon>
        <taxon>Pentapetalae</taxon>
        <taxon>asterids</taxon>
        <taxon>campanulids</taxon>
        <taxon>Asterales</taxon>
        <taxon>Asteraceae</taxon>
        <taxon>Asteroideae</taxon>
        <taxon>Heliantheae alliance</taxon>
        <taxon>Tageteae</taxon>
        <taxon>Tagetes</taxon>
    </lineage>
</organism>
<dbReference type="EMBL" id="JAUHHV010000005">
    <property type="protein sequence ID" value="KAK1425217.1"/>
    <property type="molecule type" value="Genomic_DNA"/>
</dbReference>
<dbReference type="Proteomes" id="UP001229421">
    <property type="component" value="Unassembled WGS sequence"/>
</dbReference>
<reference evidence="1" key="1">
    <citation type="journal article" date="2023" name="bioRxiv">
        <title>Improved chromosome-level genome assembly for marigold (Tagetes erecta).</title>
        <authorList>
            <person name="Jiang F."/>
            <person name="Yuan L."/>
            <person name="Wang S."/>
            <person name="Wang H."/>
            <person name="Xu D."/>
            <person name="Wang A."/>
            <person name="Fan W."/>
        </authorList>
    </citation>
    <scope>NUCLEOTIDE SEQUENCE</scope>
    <source>
        <strain evidence="1">WSJ</strain>
        <tissue evidence="1">Leaf</tissue>
    </source>
</reference>